<name>U1X4V4_ANEAE</name>
<accession>U1X4V4</accession>
<dbReference type="EMBL" id="AWSJ01000126">
    <property type="protein sequence ID" value="ERI10005.1"/>
    <property type="molecule type" value="Genomic_DNA"/>
</dbReference>
<dbReference type="PANTHER" id="PTHR36109">
    <property type="entry name" value="MEMBRANE PROTEIN-RELATED"/>
    <property type="match status" value="1"/>
</dbReference>
<dbReference type="STRING" id="649747.HMPREF0083_01938"/>
<feature type="domain" description="General stress protein 17M-like" evidence="1">
    <location>
        <begin position="13"/>
        <end position="82"/>
    </location>
</feature>
<evidence type="ECO:0000313" key="3">
    <source>
        <dbReference type="Proteomes" id="UP000016511"/>
    </source>
</evidence>
<dbReference type="Proteomes" id="UP000016511">
    <property type="component" value="Unassembled WGS sequence"/>
</dbReference>
<comment type="caution">
    <text evidence="2">The sequence shown here is derived from an EMBL/GenBank/DDBJ whole genome shotgun (WGS) entry which is preliminary data.</text>
</comment>
<proteinExistence type="predicted"/>
<sequence length="191" mass="20149">MKEDNNMNEDKKIIGVFRTRDEAIRAIETLKDRGCRSEDISVIAKDQDSIGSIEEETDTKLEEGLAAGATTGGVLGGVSGLLAGIGALAIPGVGPIVAAGPIAATLGGAVVGAGAGGLVGALVGMGIPEDEAKQYEEYLNEGEILVMVDANAERKYRVYDTFRNNNALNSHMYDPYLNDTPVQRRNNDPLL</sequence>
<organism evidence="2 3">
    <name type="scientific">Aneurinibacillus aneurinilyticus ATCC 12856</name>
    <dbReference type="NCBI Taxonomy" id="649747"/>
    <lineage>
        <taxon>Bacteria</taxon>
        <taxon>Bacillati</taxon>
        <taxon>Bacillota</taxon>
        <taxon>Bacilli</taxon>
        <taxon>Bacillales</taxon>
        <taxon>Paenibacillaceae</taxon>
        <taxon>Aneurinibacillus group</taxon>
        <taxon>Aneurinibacillus</taxon>
    </lineage>
</organism>
<dbReference type="HOGENOM" id="CLU_083853_1_1_9"/>
<dbReference type="PANTHER" id="PTHR36109:SF2">
    <property type="entry name" value="MEMBRANE PROTEIN"/>
    <property type="match status" value="1"/>
</dbReference>
<reference evidence="2 3" key="1">
    <citation type="submission" date="2013-08" db="EMBL/GenBank/DDBJ databases">
        <authorList>
            <person name="Weinstock G."/>
            <person name="Sodergren E."/>
            <person name="Wylie T."/>
            <person name="Fulton L."/>
            <person name="Fulton R."/>
            <person name="Fronick C."/>
            <person name="O'Laughlin M."/>
            <person name="Godfrey J."/>
            <person name="Miner T."/>
            <person name="Herter B."/>
            <person name="Appelbaum E."/>
            <person name="Cordes M."/>
            <person name="Lek S."/>
            <person name="Wollam A."/>
            <person name="Pepin K.H."/>
            <person name="Palsikar V.B."/>
            <person name="Mitreva M."/>
            <person name="Wilson R.K."/>
        </authorList>
    </citation>
    <scope>NUCLEOTIDE SEQUENCE [LARGE SCALE GENOMIC DNA]</scope>
    <source>
        <strain evidence="2 3">ATCC 12856</strain>
    </source>
</reference>
<dbReference type="InterPro" id="IPR052948">
    <property type="entry name" value="Low_temp-induced_all0457"/>
</dbReference>
<dbReference type="AlphaFoldDB" id="U1X4V4"/>
<dbReference type="Pfam" id="PF11181">
    <property type="entry name" value="YflT"/>
    <property type="match status" value="1"/>
</dbReference>
<dbReference type="InterPro" id="IPR025889">
    <property type="entry name" value="GSP17M-like_dom"/>
</dbReference>
<evidence type="ECO:0000313" key="2">
    <source>
        <dbReference type="EMBL" id="ERI10005.1"/>
    </source>
</evidence>
<dbReference type="eggNOG" id="COG3861">
    <property type="taxonomic scope" value="Bacteria"/>
</dbReference>
<evidence type="ECO:0000259" key="1">
    <source>
        <dbReference type="Pfam" id="PF11181"/>
    </source>
</evidence>
<gene>
    <name evidence="2" type="ORF">HMPREF0083_01938</name>
</gene>
<protein>
    <recommendedName>
        <fullName evidence="1">General stress protein 17M-like domain-containing protein</fullName>
    </recommendedName>
</protein>
<dbReference type="PATRIC" id="fig|649747.3.peg.1752"/>
<keyword evidence="3" id="KW-1185">Reference proteome</keyword>